<dbReference type="AlphaFoldDB" id="A0AB34PZX3"/>
<feature type="compositionally biased region" description="Low complexity" evidence="1">
    <location>
        <begin position="394"/>
        <end position="415"/>
    </location>
</feature>
<feature type="region of interest" description="Disordered" evidence="1">
    <location>
        <begin position="379"/>
        <end position="541"/>
    </location>
</feature>
<evidence type="ECO:0000313" key="2">
    <source>
        <dbReference type="EMBL" id="KGR21211.1"/>
    </source>
</evidence>
<proteinExistence type="predicted"/>
<comment type="caution">
    <text evidence="2">The sequence shown here is derived from an EMBL/GenBank/DDBJ whole genome shotgun (WGS) entry which is preliminary data.</text>
</comment>
<feature type="compositionally biased region" description="Pro residues" evidence="1">
    <location>
        <begin position="380"/>
        <end position="393"/>
    </location>
</feature>
<keyword evidence="2" id="KW-0648">Protein biosynthesis</keyword>
<dbReference type="EMBL" id="AJIX01000003">
    <property type="protein sequence ID" value="KGR21211.1"/>
    <property type="molecule type" value="Genomic_DNA"/>
</dbReference>
<feature type="region of interest" description="Disordered" evidence="1">
    <location>
        <begin position="626"/>
        <end position="668"/>
    </location>
</feature>
<evidence type="ECO:0000313" key="3">
    <source>
        <dbReference type="Proteomes" id="UP000030161"/>
    </source>
</evidence>
<feature type="compositionally biased region" description="Low complexity" evidence="1">
    <location>
        <begin position="510"/>
        <end position="522"/>
    </location>
</feature>
<reference evidence="2 3" key="1">
    <citation type="submission" date="2013-12" db="EMBL/GenBank/DDBJ databases">
        <title>The Genome Sequence of Candida albicans P78048.</title>
        <authorList>
            <consortium name="The Broad Institute Genome Sequencing Platform"/>
            <consortium name="The Broad Institute Genome Sequencing Center for Infectious Disease"/>
            <person name="Cuomo C."/>
            <person name="Bennett R."/>
            <person name="Hirakawa M."/>
            <person name="Noverr M."/>
            <person name="Mitchell A."/>
            <person name="Young S.K."/>
            <person name="Zeng Q."/>
            <person name="Gargeya S."/>
            <person name="Fitzgerald M."/>
            <person name="Abouelleil A."/>
            <person name="Alvarado L."/>
            <person name="Berlin A.M."/>
            <person name="Chapman S.B."/>
            <person name="Dewar J."/>
            <person name="Goldberg J."/>
            <person name="Griggs A."/>
            <person name="Gujja S."/>
            <person name="Hansen M."/>
            <person name="Howarth C."/>
            <person name="Imamovic A."/>
            <person name="Larimer J."/>
            <person name="McCowan C."/>
            <person name="Murphy C."/>
            <person name="Pearson M."/>
            <person name="Priest M."/>
            <person name="Roberts A."/>
            <person name="Saif S."/>
            <person name="Shea T."/>
            <person name="Sykes S."/>
            <person name="Wortman J."/>
            <person name="Nusbaum C."/>
            <person name="Birren B."/>
        </authorList>
    </citation>
    <scope>NUCLEOTIDE SEQUENCE [LARGE SCALE GENOMIC DNA]</scope>
    <source>
        <strain evidence="2 3">P78048</strain>
    </source>
</reference>
<accession>A0AB34PZX3</accession>
<name>A0AB34PZX3_CANAX</name>
<evidence type="ECO:0000256" key="1">
    <source>
        <dbReference type="SAM" id="MobiDB-lite"/>
    </source>
</evidence>
<feature type="compositionally biased region" description="Low complexity" evidence="1">
    <location>
        <begin position="629"/>
        <end position="650"/>
    </location>
</feature>
<feature type="region of interest" description="Disordered" evidence="1">
    <location>
        <begin position="344"/>
        <end position="367"/>
    </location>
</feature>
<feature type="compositionally biased region" description="Low complexity" evidence="1">
    <location>
        <begin position="432"/>
        <end position="451"/>
    </location>
</feature>
<protein>
    <submittedName>
        <fullName evidence="2">RNA polymerase II elongation factor ELL</fullName>
    </submittedName>
</protein>
<sequence length="668" mass="74301">MSTTSATTGSSTASATGSSNPGNILIADLPPPLHSHTSPSIALSIKLNQDFIHQLKSHMAKLPSSSSGNKVKLVVKNGQVSIKLNEQIQYPCLKFPENLTIDVYSNNNYDGRIINKLTVVTDSKKIKQYNNSNSVGNDTEKDREANSNVITPISTPRDLHTPIIPSNNNRKEKPLSPQKQKSVMDVYGDKSHNPYKVLNDGGDSRKPLDPMPTIFKKFLHLVALGPITLSHILTILDCDKEEIYKWLTDYGQKYNPNDQFIQQDKFPYSDYNYGDDNDSNSKSVKDNNYGLKTSFILKDKSYKELLPWKWPYTDYERALVLNNVNNALTRIGFSLTHPLRKKIINNDNESNNKSTSNNNGEEKTRSLGGGLLVSKKKFPIKPPVASTPPPPQQQPQQQKSTTTTTTITTSPKSSTNTIELNKKGNRINKSISKSPSGINTPSSSSDISSKSSKSRKRKLSTSSSSSSSNSSLSDDNLTSNIGSTSINSTNYKSNYNSPPSEQEFDDHYYSSSSSSSTTTNSTFALSNQDQHNLSSSSSSTSKMDYYTNLANKFRIKYKEYSQLYNHLLTNSSTNDNDGSNTNYKKNLMKLFELHQLLSQWKKLLWDFDKDLKLKQNLNQLHVQKRDNKTVSTTTNIATTRNSNSASSTSGASGGNKSPSKKRKLVMDY</sequence>
<keyword evidence="2" id="KW-0251">Elongation factor</keyword>
<feature type="region of interest" description="Disordered" evidence="1">
    <location>
        <begin position="1"/>
        <end position="30"/>
    </location>
</feature>
<feature type="compositionally biased region" description="Polar residues" evidence="1">
    <location>
        <begin position="523"/>
        <end position="533"/>
    </location>
</feature>
<feature type="compositionally biased region" description="Polar residues" evidence="1">
    <location>
        <begin position="491"/>
        <end position="500"/>
    </location>
</feature>
<dbReference type="Proteomes" id="UP000030161">
    <property type="component" value="Unassembled WGS sequence"/>
</dbReference>
<feature type="compositionally biased region" description="Low complexity" evidence="1">
    <location>
        <begin position="460"/>
        <end position="490"/>
    </location>
</feature>
<feature type="compositionally biased region" description="Basic residues" evidence="1">
    <location>
        <begin position="658"/>
        <end position="668"/>
    </location>
</feature>
<organism evidence="2 3">
    <name type="scientific">Candida albicans P78048</name>
    <dbReference type="NCBI Taxonomy" id="1094989"/>
    <lineage>
        <taxon>Eukaryota</taxon>
        <taxon>Fungi</taxon>
        <taxon>Dikarya</taxon>
        <taxon>Ascomycota</taxon>
        <taxon>Saccharomycotina</taxon>
        <taxon>Pichiomycetes</taxon>
        <taxon>Debaryomycetaceae</taxon>
        <taxon>Candida/Lodderomyces clade</taxon>
        <taxon>Candida</taxon>
    </lineage>
</organism>
<feature type="region of interest" description="Disordered" evidence="1">
    <location>
        <begin position="151"/>
        <end position="180"/>
    </location>
</feature>
<gene>
    <name evidence="2" type="ORF">MG3_00207</name>
</gene>
<feature type="compositionally biased region" description="Low complexity" evidence="1">
    <location>
        <begin position="345"/>
        <end position="359"/>
    </location>
</feature>
<feature type="compositionally biased region" description="Low complexity" evidence="1">
    <location>
        <begin position="1"/>
        <end position="19"/>
    </location>
</feature>
<dbReference type="GO" id="GO:0003746">
    <property type="term" value="F:translation elongation factor activity"/>
    <property type="evidence" value="ECO:0007669"/>
    <property type="project" value="UniProtKB-KW"/>
</dbReference>